<dbReference type="RefSeq" id="WP_115558101.1">
    <property type="nucleotide sequence ID" value="NZ_CP031376.1"/>
</dbReference>
<dbReference type="KEGG" id="salx:SALLE_v1c05170"/>
<protein>
    <submittedName>
        <fullName evidence="1">Uncharacterized protein</fullName>
    </submittedName>
</protein>
<organism evidence="1 2">
    <name type="scientific">Spiroplasma alleghenense</name>
    <dbReference type="NCBI Taxonomy" id="216931"/>
    <lineage>
        <taxon>Bacteria</taxon>
        <taxon>Bacillati</taxon>
        <taxon>Mycoplasmatota</taxon>
        <taxon>Mollicutes</taxon>
        <taxon>Entomoplasmatales</taxon>
        <taxon>Spiroplasmataceae</taxon>
        <taxon>Spiroplasma</taxon>
    </lineage>
</organism>
<dbReference type="EMBL" id="CP031376">
    <property type="protein sequence ID" value="AXK51191.1"/>
    <property type="molecule type" value="Genomic_DNA"/>
</dbReference>
<evidence type="ECO:0000313" key="1">
    <source>
        <dbReference type="EMBL" id="AXK51191.1"/>
    </source>
</evidence>
<accession>A0A345Z3L2</accession>
<reference evidence="1 2" key="1">
    <citation type="submission" date="2018-07" db="EMBL/GenBank/DDBJ databases">
        <title>Complete genome sequence of Spiroplasma alleghenense PLHS-1 (ATCC 51752).</title>
        <authorList>
            <person name="Chou L."/>
            <person name="Lee T.-Y."/>
            <person name="Tsai Y.-M."/>
            <person name="Kuo C.-H."/>
        </authorList>
    </citation>
    <scope>NUCLEOTIDE SEQUENCE [LARGE SCALE GENOMIC DNA]</scope>
    <source>
        <strain evidence="1 2">PLHS-1</strain>
    </source>
</reference>
<proteinExistence type="predicted"/>
<dbReference type="AlphaFoldDB" id="A0A345Z3L2"/>
<name>A0A345Z3L2_9MOLU</name>
<dbReference type="OrthoDB" id="388956at2"/>
<keyword evidence="2" id="KW-1185">Reference proteome</keyword>
<sequence>MKKTNYDKNLKQFIDEIALSWFKNNLSIKIEKLKKDFLEISNGGFGEFNPLSDENAAISIKPQVIDNVYKDFQIRVSEWKTIEDINSYSIDSQNIFDLSKIFSNQNTEIGTDIVQDLIENQVDIGELIVKVQIETIIKMLANSLEIMNDLVNKLGPTTTLQSIDLEDLDYILKLSIKKSVDNFEKWINSNYKELENFKEEFLILKDDKKDLEIRLEKADVINIFFKQFKSKEIAKDIESIDLNNDAGVSQNTAEKFINFTNGAQIAGDIKNRIKIAILIKESF</sequence>
<evidence type="ECO:0000313" key="2">
    <source>
        <dbReference type="Proteomes" id="UP000254792"/>
    </source>
</evidence>
<gene>
    <name evidence="1" type="ORF">SALLE_v1c05170</name>
</gene>
<dbReference type="Proteomes" id="UP000254792">
    <property type="component" value="Chromosome"/>
</dbReference>